<evidence type="ECO:0000313" key="3">
    <source>
        <dbReference type="Proteomes" id="UP000177096"/>
    </source>
</evidence>
<gene>
    <name evidence="2" type="ORF">A3I86_02045</name>
</gene>
<protein>
    <submittedName>
        <fullName evidence="2">Uncharacterized protein</fullName>
    </submittedName>
</protein>
<feature type="chain" id="PRO_5009584715" evidence="1">
    <location>
        <begin position="23"/>
        <end position="233"/>
    </location>
</feature>
<evidence type="ECO:0000313" key="2">
    <source>
        <dbReference type="EMBL" id="OHB08789.1"/>
    </source>
</evidence>
<keyword evidence="1" id="KW-0732">Signal</keyword>
<name>A0A1G2UH79_9BACT</name>
<dbReference type="Proteomes" id="UP000177096">
    <property type="component" value="Unassembled WGS sequence"/>
</dbReference>
<evidence type="ECO:0000256" key="1">
    <source>
        <dbReference type="SAM" id="SignalP"/>
    </source>
</evidence>
<proteinExistence type="predicted"/>
<organism evidence="2 3">
    <name type="scientific">Candidatus Zambryskibacteria bacterium RIFCSPLOWO2_02_FULL_39_14</name>
    <dbReference type="NCBI Taxonomy" id="1802769"/>
    <lineage>
        <taxon>Bacteria</taxon>
        <taxon>Candidatus Zambryskiibacteriota</taxon>
    </lineage>
</organism>
<comment type="caution">
    <text evidence="2">The sequence shown here is derived from an EMBL/GenBank/DDBJ whole genome shotgun (WGS) entry which is preliminary data.</text>
</comment>
<accession>A0A1G2UH79</accession>
<reference evidence="2 3" key="1">
    <citation type="journal article" date="2016" name="Nat. Commun.">
        <title>Thousands of microbial genomes shed light on interconnected biogeochemical processes in an aquifer system.</title>
        <authorList>
            <person name="Anantharaman K."/>
            <person name="Brown C.T."/>
            <person name="Hug L.A."/>
            <person name="Sharon I."/>
            <person name="Castelle C.J."/>
            <person name="Probst A.J."/>
            <person name="Thomas B.C."/>
            <person name="Singh A."/>
            <person name="Wilkins M.J."/>
            <person name="Karaoz U."/>
            <person name="Brodie E.L."/>
            <person name="Williams K.H."/>
            <person name="Hubbard S.S."/>
            <person name="Banfield J.F."/>
        </authorList>
    </citation>
    <scope>NUCLEOTIDE SEQUENCE [LARGE SCALE GENOMIC DNA]</scope>
</reference>
<dbReference type="AlphaFoldDB" id="A0A1G2UH79"/>
<feature type="signal peptide" evidence="1">
    <location>
        <begin position="1"/>
        <end position="22"/>
    </location>
</feature>
<sequence>MKKIVFSLLILTFLTPVYSLQAQSVDLLWQGDTYTSPFYKGRTLWSSQSRIKLVAIPQELGSSANLNYKWTKNGVILGNISGVGKNYLSFSDSILSKPQSVKVEIISNQNTVLASASVIITPITSKLTVYENNPLYGFMFHKEVGKTYQLLEREITLSAFPFFFDILNRTDDAIDYEWNTNAGVGKNGSSVTYRTPDNTAGSSEIRVRVSNKNDITQDINKNFLIKFENNTKI</sequence>
<dbReference type="EMBL" id="MHWM01000019">
    <property type="protein sequence ID" value="OHB08789.1"/>
    <property type="molecule type" value="Genomic_DNA"/>
</dbReference>